<dbReference type="InterPro" id="IPR005835">
    <property type="entry name" value="NTP_transferase_dom"/>
</dbReference>
<dbReference type="AlphaFoldDB" id="A3PE81"/>
<evidence type="ECO:0000256" key="2">
    <source>
        <dbReference type="ARBA" id="ARBA00012387"/>
    </source>
</evidence>
<dbReference type="InterPro" id="IPR049577">
    <property type="entry name" value="GMPP_N"/>
</dbReference>
<evidence type="ECO:0000256" key="5">
    <source>
        <dbReference type="ARBA" id="ARBA00022741"/>
    </source>
</evidence>
<evidence type="ECO:0000256" key="4">
    <source>
        <dbReference type="ARBA" id="ARBA00022695"/>
    </source>
</evidence>
<dbReference type="Pfam" id="PF01050">
    <property type="entry name" value="MannoseP_isomer"/>
    <property type="match status" value="1"/>
</dbReference>
<dbReference type="EMBL" id="CP000576">
    <property type="protein sequence ID" value="ABO18056.1"/>
    <property type="molecule type" value="Genomic_DNA"/>
</dbReference>
<dbReference type="eggNOG" id="COG0662">
    <property type="taxonomic scope" value="Bacteria"/>
</dbReference>
<dbReference type="FunFam" id="2.60.120.10:FF:000032">
    <property type="entry name" value="Mannose-1-phosphate guanylyltransferase/mannose-6-phosphate isomerase"/>
    <property type="match status" value="1"/>
</dbReference>
<accession>A3PE81</accession>
<keyword evidence="13" id="KW-1185">Reference proteome</keyword>
<dbReference type="HOGENOM" id="CLU_035527_1_0_3"/>
<keyword evidence="6" id="KW-0342">GTP-binding</keyword>
<evidence type="ECO:0000313" key="13">
    <source>
        <dbReference type="Proteomes" id="UP000001430"/>
    </source>
</evidence>
<feature type="domain" description="Mannose-6-phosphate isomerase type II C-terminal" evidence="10">
    <location>
        <begin position="365"/>
        <end position="473"/>
    </location>
</feature>
<dbReference type="KEGG" id="pmg:P9301_14331"/>
<dbReference type="SUPFAM" id="SSF51182">
    <property type="entry name" value="RmlC-like cupins"/>
    <property type="match status" value="1"/>
</dbReference>
<dbReference type="InterPro" id="IPR014710">
    <property type="entry name" value="RmlC-like_jellyroll"/>
</dbReference>
<dbReference type="InterPro" id="IPR054566">
    <property type="entry name" value="ManC/GMP-like_b-helix"/>
</dbReference>
<dbReference type="Proteomes" id="UP000001430">
    <property type="component" value="Chromosome"/>
</dbReference>
<evidence type="ECO:0000256" key="1">
    <source>
        <dbReference type="ARBA" id="ARBA00006115"/>
    </source>
</evidence>
<dbReference type="Pfam" id="PF00483">
    <property type="entry name" value="NTP_transferase"/>
    <property type="match status" value="1"/>
</dbReference>
<comment type="similarity">
    <text evidence="1 8">Belongs to the mannose-6-phosphate isomerase type 2 family.</text>
</comment>
<dbReference type="RefSeq" id="WP_011863365.1">
    <property type="nucleotide sequence ID" value="NC_009091.1"/>
</dbReference>
<dbReference type="InterPro" id="IPR051161">
    <property type="entry name" value="Mannose-6P_isomerase_type2"/>
</dbReference>
<organism evidence="12 13">
    <name type="scientific">Prochlorococcus marinus (strain MIT 9301)</name>
    <dbReference type="NCBI Taxonomy" id="167546"/>
    <lineage>
        <taxon>Bacteria</taxon>
        <taxon>Bacillati</taxon>
        <taxon>Cyanobacteriota</taxon>
        <taxon>Cyanophyceae</taxon>
        <taxon>Synechococcales</taxon>
        <taxon>Prochlorococcaceae</taxon>
        <taxon>Prochlorococcus</taxon>
    </lineage>
</organism>
<dbReference type="InterPro" id="IPR029044">
    <property type="entry name" value="Nucleotide-diphossugar_trans"/>
</dbReference>
<keyword evidence="4 12" id="KW-0548">Nucleotidyltransferase</keyword>
<evidence type="ECO:0000259" key="9">
    <source>
        <dbReference type="Pfam" id="PF00483"/>
    </source>
</evidence>
<comment type="catalytic activity">
    <reaction evidence="7">
        <text>alpha-D-mannose 1-phosphate + GTP + H(+) = GDP-alpha-D-mannose + diphosphate</text>
        <dbReference type="Rhea" id="RHEA:15229"/>
        <dbReference type="ChEBI" id="CHEBI:15378"/>
        <dbReference type="ChEBI" id="CHEBI:33019"/>
        <dbReference type="ChEBI" id="CHEBI:37565"/>
        <dbReference type="ChEBI" id="CHEBI:57527"/>
        <dbReference type="ChEBI" id="CHEBI:58409"/>
        <dbReference type="EC" id="2.7.7.13"/>
    </reaction>
</comment>
<dbReference type="InterPro" id="IPR011051">
    <property type="entry name" value="RmlC_Cupin_sf"/>
</dbReference>
<dbReference type="InterPro" id="IPR006375">
    <property type="entry name" value="Man1P_GuaTrfase/Man6P_Isoase"/>
</dbReference>
<evidence type="ECO:0000256" key="6">
    <source>
        <dbReference type="ARBA" id="ARBA00023134"/>
    </source>
</evidence>
<dbReference type="Gene3D" id="3.90.550.10">
    <property type="entry name" value="Spore Coat Polysaccharide Biosynthesis Protein SpsA, Chain A"/>
    <property type="match status" value="1"/>
</dbReference>
<dbReference type="EC" id="2.7.7.13" evidence="2"/>
<sequence length="482" mass="55191">MHKKDILPVILCGGRGSRLWPLSRSSYPKQFISFSSQSSFSLLQKTIKRLSNFDNIDNPILICNEEHRFITAEQVKSIGVKPKSILLEPFGKGTTAAIALAALKAIENNTNPKLLILSSDHEIGNLKNFKESIKEGLSFADDGRLVTFGIMPTYAETGFGYIKTNEKLEAGIIKGYEIKKFVEKPNYEKAKEFVRDKHYVWNSGIFLFKATKILEEIKNHAPNTYEICAKSINVKNLDLDFQRIDRKIFSNCKESSIDISIMEKTKLGTMIPMDANWRDIGSWDQVWENSTKDKNGNSKRGNVILKEVKNSLFISENRLVVGLGVEELILIETSDAILVLNKRFSQKVKNIVEQFDKTKNLEGFEHKKIYRPWGNYESLVEDEKWKVKKIIVKPNQSLSLQSHKHRSEHWIVVRGIAKVEISENIFYLNENESAYIPKKALHRLSNPGNEILIIIEVQTGSYLGEDDIKRIEDYYGRVTNKD</sequence>
<dbReference type="CDD" id="cd02509">
    <property type="entry name" value="GDP-M1P_Guanylyltransferase"/>
    <property type="match status" value="1"/>
</dbReference>
<dbReference type="Gene3D" id="2.60.120.10">
    <property type="entry name" value="Jelly Rolls"/>
    <property type="match status" value="1"/>
</dbReference>
<dbReference type="GO" id="GO:0005525">
    <property type="term" value="F:GTP binding"/>
    <property type="evidence" value="ECO:0007669"/>
    <property type="project" value="UniProtKB-KW"/>
</dbReference>
<evidence type="ECO:0000256" key="3">
    <source>
        <dbReference type="ARBA" id="ARBA00022679"/>
    </source>
</evidence>
<keyword evidence="5" id="KW-0547">Nucleotide-binding</keyword>
<dbReference type="CDD" id="cd02213">
    <property type="entry name" value="cupin_PMI_typeII_C"/>
    <property type="match status" value="1"/>
</dbReference>
<protein>
    <recommendedName>
        <fullName evidence="2">mannose-1-phosphate guanylyltransferase</fullName>
        <ecNumber evidence="2">2.7.7.13</ecNumber>
    </recommendedName>
</protein>
<dbReference type="GO" id="GO:0004475">
    <property type="term" value="F:mannose-1-phosphate guanylyltransferase (GTP) activity"/>
    <property type="evidence" value="ECO:0007669"/>
    <property type="project" value="UniProtKB-EC"/>
</dbReference>
<dbReference type="PANTHER" id="PTHR46390">
    <property type="entry name" value="MANNOSE-1-PHOSPHATE GUANYLYLTRANSFERASE"/>
    <property type="match status" value="1"/>
</dbReference>
<proteinExistence type="inferred from homology"/>
<dbReference type="GO" id="GO:0009298">
    <property type="term" value="P:GDP-mannose biosynthetic process"/>
    <property type="evidence" value="ECO:0007669"/>
    <property type="project" value="TreeGrafter"/>
</dbReference>
<dbReference type="PANTHER" id="PTHR46390:SF1">
    <property type="entry name" value="MANNOSE-1-PHOSPHATE GUANYLYLTRANSFERASE"/>
    <property type="match status" value="1"/>
</dbReference>
<dbReference type="GO" id="GO:0000271">
    <property type="term" value="P:polysaccharide biosynthetic process"/>
    <property type="evidence" value="ECO:0007669"/>
    <property type="project" value="InterPro"/>
</dbReference>
<dbReference type="FunFam" id="3.90.550.10:FF:000046">
    <property type="entry name" value="Mannose-1-phosphate guanylyltransferase (GDP)"/>
    <property type="match status" value="1"/>
</dbReference>
<dbReference type="InterPro" id="IPR001538">
    <property type="entry name" value="Man6P_isomerase-2_C"/>
</dbReference>
<feature type="domain" description="MannoseP isomerase/GMP-like beta-helix" evidence="11">
    <location>
        <begin position="301"/>
        <end position="354"/>
    </location>
</feature>
<dbReference type="OrthoDB" id="9806359at2"/>
<evidence type="ECO:0000259" key="10">
    <source>
        <dbReference type="Pfam" id="PF01050"/>
    </source>
</evidence>
<evidence type="ECO:0000256" key="8">
    <source>
        <dbReference type="RuleBase" id="RU004190"/>
    </source>
</evidence>
<evidence type="ECO:0000259" key="11">
    <source>
        <dbReference type="Pfam" id="PF22640"/>
    </source>
</evidence>
<name>A3PE81_PROM0</name>
<gene>
    <name evidence="12" type="primary">manC</name>
    <name evidence="12" type="ordered locus">P9301_14331</name>
</gene>
<evidence type="ECO:0000313" key="12">
    <source>
        <dbReference type="EMBL" id="ABO18056.1"/>
    </source>
</evidence>
<dbReference type="eggNOG" id="COG0836">
    <property type="taxonomic scope" value="Bacteria"/>
</dbReference>
<dbReference type="NCBIfam" id="TIGR01479">
    <property type="entry name" value="GMP_PMI"/>
    <property type="match status" value="1"/>
</dbReference>
<reference evidence="12 13" key="1">
    <citation type="journal article" date="2007" name="PLoS Genet.">
        <title>Patterns and implications of gene gain and loss in the evolution of Prochlorococcus.</title>
        <authorList>
            <person name="Kettler G.C."/>
            <person name="Martiny A.C."/>
            <person name="Huang K."/>
            <person name="Zucker J."/>
            <person name="Coleman M.L."/>
            <person name="Rodrigue S."/>
            <person name="Chen F."/>
            <person name="Lapidus A."/>
            <person name="Ferriera S."/>
            <person name="Johnson J."/>
            <person name="Steglich C."/>
            <person name="Church G.M."/>
            <person name="Richardson P."/>
            <person name="Chisholm S.W."/>
        </authorList>
    </citation>
    <scope>NUCLEOTIDE SEQUENCE [LARGE SCALE GENOMIC DNA]</scope>
    <source>
        <strain evidence="12 13">MIT 9301</strain>
    </source>
</reference>
<feature type="domain" description="Nucleotidyl transferase" evidence="9">
    <location>
        <begin position="8"/>
        <end position="294"/>
    </location>
</feature>
<dbReference type="STRING" id="167546.P9301_14331"/>
<dbReference type="Pfam" id="PF22640">
    <property type="entry name" value="ManC_GMP_beta-helix"/>
    <property type="match status" value="1"/>
</dbReference>
<dbReference type="SUPFAM" id="SSF53448">
    <property type="entry name" value="Nucleotide-diphospho-sugar transferases"/>
    <property type="match status" value="1"/>
</dbReference>
<evidence type="ECO:0000256" key="7">
    <source>
        <dbReference type="ARBA" id="ARBA00047343"/>
    </source>
</evidence>
<keyword evidence="3 12" id="KW-0808">Transferase</keyword>